<evidence type="ECO:0000256" key="1">
    <source>
        <dbReference type="SAM" id="SignalP"/>
    </source>
</evidence>
<keyword evidence="2" id="KW-1185">Reference proteome</keyword>
<evidence type="ECO:0000313" key="2">
    <source>
        <dbReference type="Proteomes" id="UP000095287"/>
    </source>
</evidence>
<keyword evidence="1" id="KW-0732">Signal</keyword>
<evidence type="ECO:0000313" key="3">
    <source>
        <dbReference type="WBParaSite" id="L893_g33564.t1"/>
    </source>
</evidence>
<name>A0A1I8A781_9BILA</name>
<sequence>MLCVDKTYFVLIILSLPVAPAPTKALNPWMPQFHHLQPEDAQHFKFFNADPSITKSRNTPPEISNCVVYMVCNTGDSKNMF</sequence>
<dbReference type="Proteomes" id="UP000095287">
    <property type="component" value="Unplaced"/>
</dbReference>
<accession>A0A1I8A781</accession>
<reference evidence="3" key="1">
    <citation type="submission" date="2016-11" db="UniProtKB">
        <authorList>
            <consortium name="WormBaseParasite"/>
        </authorList>
    </citation>
    <scope>IDENTIFICATION</scope>
</reference>
<proteinExistence type="predicted"/>
<feature type="signal peptide" evidence="1">
    <location>
        <begin position="1"/>
        <end position="25"/>
    </location>
</feature>
<protein>
    <submittedName>
        <fullName evidence="3">Secreted protein</fullName>
    </submittedName>
</protein>
<organism evidence="2 3">
    <name type="scientific">Steinernema glaseri</name>
    <dbReference type="NCBI Taxonomy" id="37863"/>
    <lineage>
        <taxon>Eukaryota</taxon>
        <taxon>Metazoa</taxon>
        <taxon>Ecdysozoa</taxon>
        <taxon>Nematoda</taxon>
        <taxon>Chromadorea</taxon>
        <taxon>Rhabditida</taxon>
        <taxon>Tylenchina</taxon>
        <taxon>Panagrolaimomorpha</taxon>
        <taxon>Strongyloidoidea</taxon>
        <taxon>Steinernematidae</taxon>
        <taxon>Steinernema</taxon>
    </lineage>
</organism>
<dbReference type="AlphaFoldDB" id="A0A1I8A781"/>
<dbReference type="WBParaSite" id="L893_g33564.t1">
    <property type="protein sequence ID" value="L893_g33564.t1"/>
    <property type="gene ID" value="L893_g33564"/>
</dbReference>
<feature type="chain" id="PRO_5009314339" evidence="1">
    <location>
        <begin position="26"/>
        <end position="81"/>
    </location>
</feature>